<dbReference type="WBParaSite" id="ECPE_0000811601-mRNA-1">
    <property type="protein sequence ID" value="ECPE_0000811601-mRNA-1"/>
    <property type="gene ID" value="ECPE_0000811601"/>
</dbReference>
<gene>
    <name evidence="1" type="ORF">ECPE_LOCUS8094</name>
</gene>
<dbReference type="OrthoDB" id="10624260at2759"/>
<evidence type="ECO:0000313" key="1">
    <source>
        <dbReference type="EMBL" id="VDP82752.1"/>
    </source>
</evidence>
<evidence type="ECO:0000313" key="3">
    <source>
        <dbReference type="WBParaSite" id="ECPE_0000811601-mRNA-1"/>
    </source>
</evidence>
<sequence>MRSHQSGIQKSHANHRPGGHLSQLCAIGILFQLFCGQFHSAKGLHMAILTTIERTDIRSVVQLAIEQMQNEAVDPSVGTLTVSNYVVQKDNAGAAYQISDTICSEIAQDPSKHPDVIVDLSMFTENRCLFQYTARQIDAGIMTADKSECGNLEVENYNNPSDNSSMEITTLGVPSVRFPEASSTAALSAFASRLLTALHSDTVFFTDEILGPHLVFSDFEKLQFVGRYFIKLSRPTHATELIDLMEKIYRIVQSDLWIMKVSRDTMKTILNAIDQHDISSSMLNISWLIYDGSLNPNQCQLLCYTDESGVVRCDLQKISKEYLCIKLDLSNADMNALELVKRRVPNAWDNPNVDQVKPTLKPT</sequence>
<reference evidence="1 2" key="2">
    <citation type="submission" date="2018-11" db="EMBL/GenBank/DDBJ databases">
        <authorList>
            <consortium name="Pathogen Informatics"/>
        </authorList>
    </citation>
    <scope>NUCLEOTIDE SEQUENCE [LARGE SCALE GENOMIC DNA]</scope>
    <source>
        <strain evidence="1 2">Egypt</strain>
    </source>
</reference>
<accession>A0A183AMA9</accession>
<dbReference type="AlphaFoldDB" id="A0A183AMA9"/>
<evidence type="ECO:0000313" key="2">
    <source>
        <dbReference type="Proteomes" id="UP000272942"/>
    </source>
</evidence>
<reference evidence="3" key="1">
    <citation type="submission" date="2016-06" db="UniProtKB">
        <authorList>
            <consortium name="WormBaseParasite"/>
        </authorList>
    </citation>
    <scope>IDENTIFICATION</scope>
</reference>
<dbReference type="Proteomes" id="UP000272942">
    <property type="component" value="Unassembled WGS sequence"/>
</dbReference>
<organism evidence="3">
    <name type="scientific">Echinostoma caproni</name>
    <dbReference type="NCBI Taxonomy" id="27848"/>
    <lineage>
        <taxon>Eukaryota</taxon>
        <taxon>Metazoa</taxon>
        <taxon>Spiralia</taxon>
        <taxon>Lophotrochozoa</taxon>
        <taxon>Platyhelminthes</taxon>
        <taxon>Trematoda</taxon>
        <taxon>Digenea</taxon>
        <taxon>Plagiorchiida</taxon>
        <taxon>Echinostomata</taxon>
        <taxon>Echinostomatoidea</taxon>
        <taxon>Echinostomatidae</taxon>
        <taxon>Echinostoma</taxon>
    </lineage>
</organism>
<protein>
    <submittedName>
        <fullName evidence="3">ANF_receptor domain-containing protein</fullName>
    </submittedName>
</protein>
<dbReference type="EMBL" id="UZAN01045510">
    <property type="protein sequence ID" value="VDP82752.1"/>
    <property type="molecule type" value="Genomic_DNA"/>
</dbReference>
<proteinExistence type="predicted"/>
<keyword evidence="2" id="KW-1185">Reference proteome</keyword>
<name>A0A183AMA9_9TREM</name>